<evidence type="ECO:0000313" key="15">
    <source>
        <dbReference type="Proteomes" id="UP001195724"/>
    </source>
</evidence>
<evidence type="ECO:0000256" key="3">
    <source>
        <dbReference type="ARBA" id="ARBA00012438"/>
    </source>
</evidence>
<comment type="subcellular location">
    <subcellularLocation>
        <location evidence="2">Cell membrane</location>
    </subcellularLocation>
</comment>
<dbReference type="InterPro" id="IPR036890">
    <property type="entry name" value="HATPase_C_sf"/>
</dbReference>
<evidence type="ECO:0000256" key="1">
    <source>
        <dbReference type="ARBA" id="ARBA00000085"/>
    </source>
</evidence>
<evidence type="ECO:0000259" key="12">
    <source>
        <dbReference type="PROSITE" id="PS50109"/>
    </source>
</evidence>
<evidence type="ECO:0000256" key="2">
    <source>
        <dbReference type="ARBA" id="ARBA00004236"/>
    </source>
</evidence>
<dbReference type="InterPro" id="IPR003661">
    <property type="entry name" value="HisK_dim/P_dom"/>
</dbReference>
<feature type="domain" description="Histidine kinase" evidence="12">
    <location>
        <begin position="268"/>
        <end position="477"/>
    </location>
</feature>
<keyword evidence="5 14" id="KW-0808">Transferase</keyword>
<dbReference type="SMART" id="SM00388">
    <property type="entry name" value="HisKA"/>
    <property type="match status" value="1"/>
</dbReference>
<gene>
    <name evidence="14" type="ORF">JOE68_000092</name>
</gene>
<dbReference type="EC" id="2.7.13.3" evidence="3"/>
<dbReference type="PROSITE" id="PS50109">
    <property type="entry name" value="HIS_KIN"/>
    <property type="match status" value="1"/>
</dbReference>
<dbReference type="Pfam" id="PF02518">
    <property type="entry name" value="HATPase_c"/>
    <property type="match status" value="1"/>
</dbReference>
<dbReference type="SMART" id="SM00387">
    <property type="entry name" value="HATPase_c"/>
    <property type="match status" value="1"/>
</dbReference>
<keyword evidence="15" id="KW-1185">Reference proteome</keyword>
<evidence type="ECO:0000256" key="9">
    <source>
        <dbReference type="ARBA" id="ARBA00023012"/>
    </source>
</evidence>
<dbReference type="Gene3D" id="6.10.340.10">
    <property type="match status" value="1"/>
</dbReference>
<accession>A0ABS2RZ07</accession>
<dbReference type="Proteomes" id="UP001195724">
    <property type="component" value="Unassembled WGS sequence"/>
</dbReference>
<dbReference type="Pfam" id="PF00672">
    <property type="entry name" value="HAMP"/>
    <property type="match status" value="1"/>
</dbReference>
<dbReference type="SUPFAM" id="SSF47384">
    <property type="entry name" value="Homodimeric domain of signal transducing histidine kinase"/>
    <property type="match status" value="1"/>
</dbReference>
<reference evidence="14 15" key="1">
    <citation type="submission" date="2021-01" db="EMBL/GenBank/DDBJ databases">
        <title>Sequencing the genomes of 1000 actinobacteria strains.</title>
        <authorList>
            <person name="Klenk H.-P."/>
        </authorList>
    </citation>
    <scope>NUCLEOTIDE SEQUENCE [LARGE SCALE GENOMIC DNA]</scope>
    <source>
        <strain evidence="14 15">DSM 44581</strain>
    </source>
</reference>
<dbReference type="GO" id="GO:0004673">
    <property type="term" value="F:protein histidine kinase activity"/>
    <property type="evidence" value="ECO:0007669"/>
    <property type="project" value="UniProtKB-EC"/>
</dbReference>
<dbReference type="PROSITE" id="PS50885">
    <property type="entry name" value="HAMP"/>
    <property type="match status" value="1"/>
</dbReference>
<dbReference type="SUPFAM" id="SSF55874">
    <property type="entry name" value="ATPase domain of HSP90 chaperone/DNA topoisomerase II/histidine kinase"/>
    <property type="match status" value="1"/>
</dbReference>
<keyword evidence="9" id="KW-0902">Two-component regulatory system</keyword>
<keyword evidence="11" id="KW-0732">Signal</keyword>
<organism evidence="14 15">
    <name type="scientific">Saccharothrix algeriensis</name>
    <dbReference type="NCBI Taxonomy" id="173560"/>
    <lineage>
        <taxon>Bacteria</taxon>
        <taxon>Bacillati</taxon>
        <taxon>Actinomycetota</taxon>
        <taxon>Actinomycetes</taxon>
        <taxon>Pseudonocardiales</taxon>
        <taxon>Pseudonocardiaceae</taxon>
        <taxon>Saccharothrix</taxon>
    </lineage>
</organism>
<dbReference type="EMBL" id="JAFBCL010000001">
    <property type="protein sequence ID" value="MBM7809227.1"/>
    <property type="molecule type" value="Genomic_DNA"/>
</dbReference>
<keyword evidence="6" id="KW-0812">Transmembrane</keyword>
<dbReference type="InterPro" id="IPR003594">
    <property type="entry name" value="HATPase_dom"/>
</dbReference>
<name>A0ABS2RZ07_9PSEU</name>
<feature type="signal peptide" evidence="11">
    <location>
        <begin position="1"/>
        <end position="39"/>
    </location>
</feature>
<dbReference type="InterPro" id="IPR005467">
    <property type="entry name" value="His_kinase_dom"/>
</dbReference>
<evidence type="ECO:0000256" key="5">
    <source>
        <dbReference type="ARBA" id="ARBA00022679"/>
    </source>
</evidence>
<feature type="chain" id="PRO_5045913133" description="histidine kinase" evidence="11">
    <location>
        <begin position="40"/>
        <end position="480"/>
    </location>
</feature>
<keyword evidence="8" id="KW-1133">Transmembrane helix</keyword>
<dbReference type="Gene3D" id="1.10.287.130">
    <property type="match status" value="1"/>
</dbReference>
<proteinExistence type="predicted"/>
<evidence type="ECO:0000256" key="6">
    <source>
        <dbReference type="ARBA" id="ARBA00022692"/>
    </source>
</evidence>
<keyword evidence="10" id="KW-0472">Membrane</keyword>
<dbReference type="PANTHER" id="PTHR45436">
    <property type="entry name" value="SENSOR HISTIDINE KINASE YKOH"/>
    <property type="match status" value="1"/>
</dbReference>
<evidence type="ECO:0000256" key="11">
    <source>
        <dbReference type="SAM" id="SignalP"/>
    </source>
</evidence>
<sequence>MSARAVTRWRPTRRWRPTGLRPRLVLAFALTTVAAAAAAAGAGHASARAALLDEVQQRAVAELQRRVGEVATDLAHPPDQAALDRLRAALGPSAQVTYRGLTSAAGPDLGAVTPDLRAAVGERGAVVLERVTTPGGPRLVIGTPVLETLLDGTRRPSGVELFVVRDLTATERQVGASARAALLTSALALPPAALVALLAAGGVLRPVRELRGTARRLAEGDLSARLRVRGSDELAELAETFNAMAARLQGTVSELRRMEADARRFVADVSHELRTPLTTLTAVTEVLEADAGRMEPDARASTLLAVEETRRLARLVEDLVEVSRFDSGQAALRLERVDLARAVDACLGSRGWRDRVEVEVSGEGSALLDRRRLDVVVANLVGNALRHGAPPVRVSVLGEPRGVRIEVVDHGPGLPADEPSRVFGRFYKADAARARSEGSGLGLAIALQNARLHGGDVEAGNAPGGGARFVVRLPAREEEP</sequence>
<dbReference type="SUPFAM" id="SSF158472">
    <property type="entry name" value="HAMP domain-like"/>
    <property type="match status" value="1"/>
</dbReference>
<dbReference type="Pfam" id="PF00512">
    <property type="entry name" value="HisKA"/>
    <property type="match status" value="1"/>
</dbReference>
<dbReference type="InterPro" id="IPR036097">
    <property type="entry name" value="HisK_dim/P_sf"/>
</dbReference>
<protein>
    <recommendedName>
        <fullName evidence="3">histidine kinase</fullName>
        <ecNumber evidence="3">2.7.13.3</ecNumber>
    </recommendedName>
</protein>
<comment type="catalytic activity">
    <reaction evidence="1">
        <text>ATP + protein L-histidine = ADP + protein N-phospho-L-histidine.</text>
        <dbReference type="EC" id="2.7.13.3"/>
    </reaction>
</comment>
<dbReference type="InterPro" id="IPR003660">
    <property type="entry name" value="HAMP_dom"/>
</dbReference>
<dbReference type="CDD" id="cd00082">
    <property type="entry name" value="HisKA"/>
    <property type="match status" value="1"/>
</dbReference>
<evidence type="ECO:0000256" key="8">
    <source>
        <dbReference type="ARBA" id="ARBA00022989"/>
    </source>
</evidence>
<dbReference type="Gene3D" id="3.30.565.10">
    <property type="entry name" value="Histidine kinase-like ATPase, C-terminal domain"/>
    <property type="match status" value="1"/>
</dbReference>
<dbReference type="SMART" id="SM00304">
    <property type="entry name" value="HAMP"/>
    <property type="match status" value="1"/>
</dbReference>
<dbReference type="CDD" id="cd06225">
    <property type="entry name" value="HAMP"/>
    <property type="match status" value="1"/>
</dbReference>
<dbReference type="CDD" id="cd00075">
    <property type="entry name" value="HATPase"/>
    <property type="match status" value="1"/>
</dbReference>
<keyword evidence="4" id="KW-0597">Phosphoprotein</keyword>
<dbReference type="InterPro" id="IPR004358">
    <property type="entry name" value="Sig_transdc_His_kin-like_C"/>
</dbReference>
<feature type="domain" description="HAMP" evidence="13">
    <location>
        <begin position="201"/>
        <end position="253"/>
    </location>
</feature>
<keyword evidence="7 14" id="KW-0418">Kinase</keyword>
<dbReference type="InterPro" id="IPR050428">
    <property type="entry name" value="TCS_sensor_his_kinase"/>
</dbReference>
<evidence type="ECO:0000256" key="4">
    <source>
        <dbReference type="ARBA" id="ARBA00022553"/>
    </source>
</evidence>
<dbReference type="RefSeq" id="WP_204840357.1">
    <property type="nucleotide sequence ID" value="NZ_JAFBCL010000001.1"/>
</dbReference>
<evidence type="ECO:0000259" key="13">
    <source>
        <dbReference type="PROSITE" id="PS50885"/>
    </source>
</evidence>
<evidence type="ECO:0000256" key="7">
    <source>
        <dbReference type="ARBA" id="ARBA00022777"/>
    </source>
</evidence>
<dbReference type="PANTHER" id="PTHR45436:SF5">
    <property type="entry name" value="SENSOR HISTIDINE KINASE TRCS"/>
    <property type="match status" value="1"/>
</dbReference>
<evidence type="ECO:0000313" key="14">
    <source>
        <dbReference type="EMBL" id="MBM7809227.1"/>
    </source>
</evidence>
<evidence type="ECO:0000256" key="10">
    <source>
        <dbReference type="ARBA" id="ARBA00023136"/>
    </source>
</evidence>
<dbReference type="PRINTS" id="PR00344">
    <property type="entry name" value="BCTRLSENSOR"/>
</dbReference>
<comment type="caution">
    <text evidence="14">The sequence shown here is derived from an EMBL/GenBank/DDBJ whole genome shotgun (WGS) entry which is preliminary data.</text>
</comment>